<keyword evidence="10 24" id="KW-0547">Nucleotide-binding</keyword>
<feature type="domain" description="ATP-grasp" evidence="27">
    <location>
        <begin position="143"/>
        <end position="349"/>
    </location>
</feature>
<comment type="catalytic activity">
    <reaction evidence="17 22">
        <text>2 D-alanine + ATP = D-alanyl-D-alanine + ADP + phosphate + H(+)</text>
        <dbReference type="Rhea" id="RHEA:11224"/>
        <dbReference type="ChEBI" id="CHEBI:15378"/>
        <dbReference type="ChEBI" id="CHEBI:30616"/>
        <dbReference type="ChEBI" id="CHEBI:43474"/>
        <dbReference type="ChEBI" id="CHEBI:57416"/>
        <dbReference type="ChEBI" id="CHEBI:57822"/>
        <dbReference type="ChEBI" id="CHEBI:456216"/>
        <dbReference type="EC" id="6.3.2.4"/>
    </reaction>
</comment>
<evidence type="ECO:0000256" key="14">
    <source>
        <dbReference type="ARBA" id="ARBA00022984"/>
    </source>
</evidence>
<dbReference type="FunFam" id="3.30.1490.20:FF:000007">
    <property type="entry name" value="D-alanine--D-alanine ligase"/>
    <property type="match status" value="1"/>
</dbReference>
<feature type="binding site" evidence="25">
    <location>
        <position position="316"/>
    </location>
    <ligand>
        <name>Mg(2+)</name>
        <dbReference type="ChEBI" id="CHEBI:18420"/>
        <label>1</label>
    </ligand>
</feature>
<evidence type="ECO:0000256" key="16">
    <source>
        <dbReference type="ARBA" id="ARBA00023316"/>
    </source>
</evidence>
<dbReference type="SUPFAM" id="SSF52440">
    <property type="entry name" value="PreATP-grasp domain"/>
    <property type="match status" value="1"/>
</dbReference>
<dbReference type="InterPro" id="IPR005905">
    <property type="entry name" value="D_ala_D_ala"/>
</dbReference>
<comment type="function">
    <text evidence="2 22">Cell wall formation.</text>
</comment>
<comment type="cofactor">
    <cofactor evidence="25">
        <name>Mg(2+)</name>
        <dbReference type="ChEBI" id="CHEBI:18420"/>
    </cofactor>
    <cofactor evidence="25">
        <name>Mn(2+)</name>
        <dbReference type="ChEBI" id="CHEBI:29035"/>
    </cofactor>
    <text evidence="25">Binds 2 magnesium or manganese ions per subunit.</text>
</comment>
<dbReference type="HAMAP" id="MF_00047">
    <property type="entry name" value="Dala_Dala_lig"/>
    <property type="match status" value="1"/>
</dbReference>
<dbReference type="GO" id="GO:0046872">
    <property type="term" value="F:metal ion binding"/>
    <property type="evidence" value="ECO:0007669"/>
    <property type="project" value="UniProtKB-KW"/>
</dbReference>
<comment type="pathway">
    <text evidence="18">Glycan biosynthesis.</text>
</comment>
<protein>
    <recommendedName>
        <fullName evidence="19 22">D-alanine--D-alanine ligase</fullName>
        <ecNumber evidence="6 22">6.3.2.4</ecNumber>
    </recommendedName>
    <alternativeName>
        <fullName evidence="21 22">D-Ala-D-Ala ligase</fullName>
    </alternativeName>
    <alternativeName>
        <fullName evidence="20 22">D-alanylalanine synthetase</fullName>
    </alternativeName>
</protein>
<dbReference type="InterPro" id="IPR016185">
    <property type="entry name" value="PreATP-grasp_dom_sf"/>
</dbReference>
<feature type="binding site" evidence="25">
    <location>
        <position position="302"/>
    </location>
    <ligand>
        <name>Mg(2+)</name>
        <dbReference type="ChEBI" id="CHEBI:18420"/>
        <label>1</label>
    </ligand>
</feature>
<keyword evidence="8 22" id="KW-0436">Ligase</keyword>
<dbReference type="PROSITE" id="PS50975">
    <property type="entry name" value="ATP_GRASP"/>
    <property type="match status" value="1"/>
</dbReference>
<dbReference type="GO" id="GO:0005524">
    <property type="term" value="F:ATP binding"/>
    <property type="evidence" value="ECO:0007669"/>
    <property type="project" value="UniProtKB-UniRule"/>
</dbReference>
<dbReference type="GO" id="GO:0071555">
    <property type="term" value="P:cell wall organization"/>
    <property type="evidence" value="ECO:0007669"/>
    <property type="project" value="UniProtKB-KW"/>
</dbReference>
<evidence type="ECO:0000256" key="22">
    <source>
        <dbReference type="HAMAP-Rule" id="MF_00047"/>
    </source>
</evidence>
<dbReference type="EC" id="6.3.2.4" evidence="6 22"/>
<dbReference type="InterPro" id="IPR000291">
    <property type="entry name" value="D-Ala_lig_Van_CS"/>
</dbReference>
<feature type="active site" evidence="23">
    <location>
        <position position="192"/>
    </location>
</feature>
<dbReference type="NCBIfam" id="NF002528">
    <property type="entry name" value="PRK01966.1-4"/>
    <property type="match status" value="1"/>
</dbReference>
<keyword evidence="11 26" id="KW-0067">ATP-binding</keyword>
<dbReference type="InterPro" id="IPR011761">
    <property type="entry name" value="ATP-grasp"/>
</dbReference>
<feature type="binding site" evidence="24">
    <location>
        <begin position="184"/>
        <end position="186"/>
    </location>
    <ligand>
        <name>ATP</name>
        <dbReference type="ChEBI" id="CHEBI:30616"/>
    </ligand>
</feature>
<dbReference type="SUPFAM" id="SSF56059">
    <property type="entry name" value="Glutathione synthetase ATP-binding domain-like"/>
    <property type="match status" value="1"/>
</dbReference>
<evidence type="ECO:0000256" key="11">
    <source>
        <dbReference type="ARBA" id="ARBA00022840"/>
    </source>
</evidence>
<feature type="binding site" evidence="24">
    <location>
        <begin position="192"/>
        <end position="193"/>
    </location>
    <ligand>
        <name>ATP</name>
        <dbReference type="ChEBI" id="CHEBI:30616"/>
    </ligand>
</feature>
<feature type="binding site" evidence="24">
    <location>
        <begin position="222"/>
        <end position="229"/>
    </location>
    <ligand>
        <name>ATP</name>
        <dbReference type="ChEBI" id="CHEBI:30616"/>
    </ligand>
</feature>
<keyword evidence="9 25" id="KW-0479">Metal-binding</keyword>
<accession>A0A1I6UCA3</accession>
<feature type="active site" evidence="23">
    <location>
        <position position="327"/>
    </location>
</feature>
<dbReference type="Gene3D" id="3.30.1490.20">
    <property type="entry name" value="ATP-grasp fold, A domain"/>
    <property type="match status" value="1"/>
</dbReference>
<keyword evidence="16 22" id="KW-0961">Cell wall biogenesis/degradation</keyword>
<dbReference type="GO" id="GO:0008360">
    <property type="term" value="P:regulation of cell shape"/>
    <property type="evidence" value="ECO:0007669"/>
    <property type="project" value="UniProtKB-KW"/>
</dbReference>
<dbReference type="AlphaFoldDB" id="A0A1I6UCA3"/>
<evidence type="ECO:0000256" key="4">
    <source>
        <dbReference type="ARBA" id="ARBA00004752"/>
    </source>
</evidence>
<keyword evidence="13 22" id="KW-0133">Cell shape</keyword>
<comment type="pathway">
    <text evidence="4 22">Cell wall biogenesis; peptidoglycan biosynthesis.</text>
</comment>
<comment type="cofactor">
    <cofactor evidence="1">
        <name>Mn(2+)</name>
        <dbReference type="ChEBI" id="CHEBI:29035"/>
    </cofactor>
</comment>
<evidence type="ECO:0000256" key="26">
    <source>
        <dbReference type="PROSITE-ProRule" id="PRU00409"/>
    </source>
</evidence>
<gene>
    <name evidence="22" type="primary">ddl</name>
    <name evidence="28" type="ORF">SAMN05444972_11547</name>
</gene>
<sequence>MNKKIRVAILYGGKSGEHDVSLFSAASVIQAIDPEKMEILPVWIDKEGHWRTGEQALLALEGKLEAKRLEDLRSTKPTLPKEIQGSSFPLIQWVEQVDVVFPVLHGTFGEDGTVQGLLEMANIPYVGAGVLASAVGMDKVVSKRIFANEGLPQGRFVQVHRHRVEKSMNDVIAELENSFAYPMFVKPANLGSSVGISKAKDRATLEKALHLAASYDRKLIVEEFIDAKEVEVAVLGNDEPEASIPGEIISSNEYYDYKAKYIDGKAVMKFPAELPEETLEEIRQLAIRAYQAIDASGLSRVDFFVTNNDQRVLINEINTMPGFTPHSMYANLWEHTGVSYKTLIEKLIELAMQRYEEKKKTSTKFEVE</sequence>
<feature type="binding site" evidence="25">
    <location>
        <position position="318"/>
    </location>
    <ligand>
        <name>Mg(2+)</name>
        <dbReference type="ChEBI" id="CHEBI:18420"/>
        <label>2</label>
    </ligand>
</feature>
<evidence type="ECO:0000256" key="5">
    <source>
        <dbReference type="ARBA" id="ARBA00010871"/>
    </source>
</evidence>
<dbReference type="PROSITE" id="PS00844">
    <property type="entry name" value="DALA_DALA_LIGASE_2"/>
    <property type="match status" value="1"/>
</dbReference>
<feature type="binding site" evidence="24">
    <location>
        <position position="139"/>
    </location>
    <ligand>
        <name>ATP</name>
        <dbReference type="ChEBI" id="CHEBI:30616"/>
    </ligand>
</feature>
<dbReference type="EMBL" id="FPAA01000015">
    <property type="protein sequence ID" value="SFS99086.1"/>
    <property type="molecule type" value="Genomic_DNA"/>
</dbReference>
<evidence type="ECO:0000256" key="3">
    <source>
        <dbReference type="ARBA" id="ARBA00004496"/>
    </source>
</evidence>
<dbReference type="PROSITE" id="PS00843">
    <property type="entry name" value="DALA_DALA_LIGASE_1"/>
    <property type="match status" value="1"/>
</dbReference>
<evidence type="ECO:0000256" key="2">
    <source>
        <dbReference type="ARBA" id="ARBA00003921"/>
    </source>
</evidence>
<keyword evidence="12 25" id="KW-0460">Magnesium</keyword>
<dbReference type="OrthoDB" id="9813261at2"/>
<evidence type="ECO:0000256" key="7">
    <source>
        <dbReference type="ARBA" id="ARBA00022490"/>
    </source>
</evidence>
<keyword evidence="15 25" id="KW-0464">Manganese</keyword>
<dbReference type="GO" id="GO:0009252">
    <property type="term" value="P:peptidoglycan biosynthetic process"/>
    <property type="evidence" value="ECO:0007669"/>
    <property type="project" value="UniProtKB-UniRule"/>
</dbReference>
<evidence type="ECO:0000259" key="27">
    <source>
        <dbReference type="PROSITE" id="PS50975"/>
    </source>
</evidence>
<dbReference type="FunFam" id="3.30.470.20:FF:000008">
    <property type="entry name" value="D-alanine--D-alanine ligase"/>
    <property type="match status" value="1"/>
</dbReference>
<evidence type="ECO:0000256" key="25">
    <source>
        <dbReference type="PIRSR" id="PIRSR039102-3"/>
    </source>
</evidence>
<evidence type="ECO:0000256" key="24">
    <source>
        <dbReference type="PIRSR" id="PIRSR039102-2"/>
    </source>
</evidence>
<dbReference type="Proteomes" id="UP000198660">
    <property type="component" value="Unassembled WGS sequence"/>
</dbReference>
<evidence type="ECO:0000256" key="1">
    <source>
        <dbReference type="ARBA" id="ARBA00001936"/>
    </source>
</evidence>
<evidence type="ECO:0000256" key="10">
    <source>
        <dbReference type="ARBA" id="ARBA00022741"/>
    </source>
</evidence>
<evidence type="ECO:0000256" key="17">
    <source>
        <dbReference type="ARBA" id="ARBA00047614"/>
    </source>
</evidence>
<evidence type="ECO:0000256" key="19">
    <source>
        <dbReference type="ARBA" id="ARBA00068427"/>
    </source>
</evidence>
<proteinExistence type="inferred from homology"/>
<dbReference type="NCBIfam" id="NF002378">
    <property type="entry name" value="PRK01372.1"/>
    <property type="match status" value="1"/>
</dbReference>
<dbReference type="RefSeq" id="WP_091839225.1">
    <property type="nucleotide sequence ID" value="NZ_FPAA01000015.1"/>
</dbReference>
<keyword evidence="29" id="KW-1185">Reference proteome</keyword>
<reference evidence="29" key="1">
    <citation type="submission" date="2016-10" db="EMBL/GenBank/DDBJ databases">
        <authorList>
            <person name="Varghese N."/>
            <person name="Submissions S."/>
        </authorList>
    </citation>
    <scope>NUCLEOTIDE SEQUENCE [LARGE SCALE GENOMIC DNA]</scope>
    <source>
        <strain evidence="29">DSM 45789</strain>
    </source>
</reference>
<name>A0A1I6UCA3_9BACL</name>
<evidence type="ECO:0000256" key="9">
    <source>
        <dbReference type="ARBA" id="ARBA00022723"/>
    </source>
</evidence>
<evidence type="ECO:0000256" key="21">
    <source>
        <dbReference type="ARBA" id="ARBA00077154"/>
    </source>
</evidence>
<evidence type="ECO:0000256" key="13">
    <source>
        <dbReference type="ARBA" id="ARBA00022960"/>
    </source>
</evidence>
<feature type="active site" evidence="23">
    <location>
        <position position="17"/>
    </location>
</feature>
<comment type="subcellular location">
    <subcellularLocation>
        <location evidence="3 22">Cytoplasm</location>
    </subcellularLocation>
</comment>
<dbReference type="Gene3D" id="3.40.50.20">
    <property type="match status" value="1"/>
</dbReference>
<organism evidence="28 29">
    <name type="scientific">Marininema halotolerans</name>
    <dbReference type="NCBI Taxonomy" id="1155944"/>
    <lineage>
        <taxon>Bacteria</taxon>
        <taxon>Bacillati</taxon>
        <taxon>Bacillota</taxon>
        <taxon>Bacilli</taxon>
        <taxon>Bacillales</taxon>
        <taxon>Thermoactinomycetaceae</taxon>
        <taxon>Marininema</taxon>
    </lineage>
</organism>
<keyword evidence="14 22" id="KW-0573">Peptidoglycan synthesis</keyword>
<dbReference type="GO" id="GO:0005829">
    <property type="term" value="C:cytosol"/>
    <property type="evidence" value="ECO:0007669"/>
    <property type="project" value="TreeGrafter"/>
</dbReference>
<evidence type="ECO:0000313" key="29">
    <source>
        <dbReference type="Proteomes" id="UP000198660"/>
    </source>
</evidence>
<evidence type="ECO:0000256" key="12">
    <source>
        <dbReference type="ARBA" id="ARBA00022842"/>
    </source>
</evidence>
<dbReference type="PANTHER" id="PTHR23132:SF25">
    <property type="entry name" value="D-ALANINE--D-ALANINE LIGASE A"/>
    <property type="match status" value="1"/>
</dbReference>
<feature type="binding site" evidence="24">
    <location>
        <begin position="315"/>
        <end position="316"/>
    </location>
    <ligand>
        <name>ATP</name>
        <dbReference type="ChEBI" id="CHEBI:30616"/>
    </ligand>
</feature>
<dbReference type="Pfam" id="PF07478">
    <property type="entry name" value="Dala_Dala_lig_C"/>
    <property type="match status" value="1"/>
</dbReference>
<evidence type="ECO:0000256" key="18">
    <source>
        <dbReference type="ARBA" id="ARBA00060592"/>
    </source>
</evidence>
<dbReference type="InterPro" id="IPR011095">
    <property type="entry name" value="Dala_Dala_lig_C"/>
</dbReference>
<evidence type="ECO:0000256" key="23">
    <source>
        <dbReference type="PIRSR" id="PIRSR039102-1"/>
    </source>
</evidence>
<dbReference type="InterPro" id="IPR013815">
    <property type="entry name" value="ATP_grasp_subdomain_1"/>
</dbReference>
<evidence type="ECO:0000256" key="20">
    <source>
        <dbReference type="ARBA" id="ARBA00076288"/>
    </source>
</evidence>
<dbReference type="PIRSF" id="PIRSF039102">
    <property type="entry name" value="Ddl/VanB"/>
    <property type="match status" value="1"/>
</dbReference>
<dbReference type="UniPathway" id="UPA00219"/>
<dbReference type="InterPro" id="IPR011127">
    <property type="entry name" value="Dala_Dala_lig_N"/>
</dbReference>
<dbReference type="NCBIfam" id="TIGR01205">
    <property type="entry name" value="D_ala_D_alaTIGR"/>
    <property type="match status" value="1"/>
</dbReference>
<dbReference type="NCBIfam" id="NF002526">
    <property type="entry name" value="PRK01966.1-2"/>
    <property type="match status" value="1"/>
</dbReference>
<dbReference type="PANTHER" id="PTHR23132">
    <property type="entry name" value="D-ALANINE--D-ALANINE LIGASE"/>
    <property type="match status" value="1"/>
</dbReference>
<evidence type="ECO:0000256" key="15">
    <source>
        <dbReference type="ARBA" id="ARBA00023211"/>
    </source>
</evidence>
<dbReference type="Gene3D" id="3.30.470.20">
    <property type="entry name" value="ATP-grasp fold, B domain"/>
    <property type="match status" value="1"/>
</dbReference>
<evidence type="ECO:0000313" key="28">
    <source>
        <dbReference type="EMBL" id="SFS99086.1"/>
    </source>
</evidence>
<evidence type="ECO:0000256" key="8">
    <source>
        <dbReference type="ARBA" id="ARBA00022598"/>
    </source>
</evidence>
<evidence type="ECO:0000256" key="6">
    <source>
        <dbReference type="ARBA" id="ARBA00012216"/>
    </source>
</evidence>
<dbReference type="Pfam" id="PF01820">
    <property type="entry name" value="Dala_Dala_lig_N"/>
    <property type="match status" value="1"/>
</dbReference>
<keyword evidence="7 22" id="KW-0963">Cytoplasm</keyword>
<feature type="binding site" evidence="25">
    <location>
        <position position="316"/>
    </location>
    <ligand>
        <name>Mg(2+)</name>
        <dbReference type="ChEBI" id="CHEBI:18420"/>
        <label>2</label>
    </ligand>
</feature>
<dbReference type="GO" id="GO:0008716">
    <property type="term" value="F:D-alanine-D-alanine ligase activity"/>
    <property type="evidence" value="ECO:0007669"/>
    <property type="project" value="UniProtKB-UniRule"/>
</dbReference>
<comment type="similarity">
    <text evidence="5 22">Belongs to the D-alanine--D-alanine ligase family.</text>
</comment>